<sequence length="413" mass="42841">MSDVGPSQEGENYEEDIFKNSPSYGGNPLPIPEEGEIGWGPTPTFEPWENTGWEADASQRLRVSNNCKTATAMLEMTCVAVMGERTFSTGLHAWTVIIEVSRLNYGGAICIGVTDADPNQERRDNRGGWSCGFNPYCGAFFVTGDAYKVDYSAPAHNLMNGDLQGKANKAAVTVMVDMDQRQLAFSINGGPSVLATKAGGLPSTVRPWVHLFKEHDSVTITSPQGPSNAPGGVGAPGEYVQGDDSFGDAHGGPKEKPFLPRNTLSASGCSSFGKSASLSASRDDSVASHLDQSEAVGTALAAASVAHSTREAWRTPPSATGPNPNSTRHQASATGGGAGHQIAGASRVVAPSRSSDSSLPHSGAHAIAHPSGNSLGGMSSRSFGGCHHSSIPHTFGASNDGGSRGSLSSRDNQ</sequence>
<proteinExistence type="predicted"/>
<feature type="compositionally biased region" description="Low complexity" evidence="1">
    <location>
        <begin position="345"/>
        <end position="362"/>
    </location>
</feature>
<evidence type="ECO:0008006" key="3">
    <source>
        <dbReference type="Google" id="ProtNLM"/>
    </source>
</evidence>
<dbReference type="SUPFAM" id="SSF49899">
    <property type="entry name" value="Concanavalin A-like lectins/glucanases"/>
    <property type="match status" value="1"/>
</dbReference>
<dbReference type="Gene3D" id="2.60.120.920">
    <property type="match status" value="1"/>
</dbReference>
<feature type="compositionally biased region" description="Polar residues" evidence="1">
    <location>
        <begin position="218"/>
        <end position="227"/>
    </location>
</feature>
<feature type="compositionally biased region" description="Polar residues" evidence="1">
    <location>
        <begin position="317"/>
        <end position="333"/>
    </location>
</feature>
<dbReference type="InterPro" id="IPR043136">
    <property type="entry name" value="B30.2/SPRY_sf"/>
</dbReference>
<dbReference type="InterPro" id="IPR013320">
    <property type="entry name" value="ConA-like_dom_sf"/>
</dbReference>
<feature type="compositionally biased region" description="Polar residues" evidence="1">
    <location>
        <begin position="371"/>
        <end position="382"/>
    </location>
</feature>
<dbReference type="AlphaFoldDB" id="A0A7S0HLV2"/>
<dbReference type="EMBL" id="HBEP01023001">
    <property type="protein sequence ID" value="CAD8494462.1"/>
    <property type="molecule type" value="Transcribed_RNA"/>
</dbReference>
<feature type="region of interest" description="Disordered" evidence="1">
    <location>
        <begin position="1"/>
        <end position="29"/>
    </location>
</feature>
<reference evidence="2" key="1">
    <citation type="submission" date="2021-01" db="EMBL/GenBank/DDBJ databases">
        <authorList>
            <person name="Corre E."/>
            <person name="Pelletier E."/>
            <person name="Niang G."/>
            <person name="Scheremetjew M."/>
            <person name="Finn R."/>
            <person name="Kale V."/>
            <person name="Holt S."/>
            <person name="Cochrane G."/>
            <person name="Meng A."/>
            <person name="Brown T."/>
            <person name="Cohen L."/>
        </authorList>
    </citation>
    <scope>NUCLEOTIDE SEQUENCE</scope>
    <source>
        <strain evidence="2">CCMP1374</strain>
    </source>
</reference>
<feature type="region of interest" description="Disordered" evidence="1">
    <location>
        <begin position="301"/>
        <end position="413"/>
    </location>
</feature>
<feature type="region of interest" description="Disordered" evidence="1">
    <location>
        <begin position="218"/>
        <end position="262"/>
    </location>
</feature>
<accession>A0A7S0HLV2</accession>
<gene>
    <name evidence="2" type="ORF">PANT1444_LOCUS12993</name>
</gene>
<evidence type="ECO:0000256" key="1">
    <source>
        <dbReference type="SAM" id="MobiDB-lite"/>
    </source>
</evidence>
<name>A0A7S0HLV2_9EUKA</name>
<evidence type="ECO:0000313" key="2">
    <source>
        <dbReference type="EMBL" id="CAD8494462.1"/>
    </source>
</evidence>
<protein>
    <recommendedName>
        <fullName evidence="3">B30.2/SPRY domain-containing protein</fullName>
    </recommendedName>
</protein>
<organism evidence="2">
    <name type="scientific">Phaeocystis antarctica</name>
    <dbReference type="NCBI Taxonomy" id="33657"/>
    <lineage>
        <taxon>Eukaryota</taxon>
        <taxon>Haptista</taxon>
        <taxon>Haptophyta</taxon>
        <taxon>Prymnesiophyceae</taxon>
        <taxon>Phaeocystales</taxon>
        <taxon>Phaeocystaceae</taxon>
        <taxon>Phaeocystis</taxon>
    </lineage>
</organism>
<feature type="compositionally biased region" description="Low complexity" evidence="1">
    <location>
        <begin position="398"/>
        <end position="413"/>
    </location>
</feature>